<feature type="domain" description="SnoaL-like" evidence="1">
    <location>
        <begin position="5"/>
        <end position="126"/>
    </location>
</feature>
<dbReference type="EMBL" id="CP032828">
    <property type="protein sequence ID" value="AYJ85486.1"/>
    <property type="molecule type" value="Genomic_DNA"/>
</dbReference>
<evidence type="ECO:0000313" key="3">
    <source>
        <dbReference type="Proteomes" id="UP000276254"/>
    </source>
</evidence>
<dbReference type="Pfam" id="PF13577">
    <property type="entry name" value="SnoaL_4"/>
    <property type="match status" value="1"/>
</dbReference>
<dbReference type="InterPro" id="IPR037401">
    <property type="entry name" value="SnoaL-like"/>
</dbReference>
<gene>
    <name evidence="2" type="ORF">D3Y57_04355</name>
</gene>
<evidence type="ECO:0000313" key="2">
    <source>
        <dbReference type="EMBL" id="AYJ85486.1"/>
    </source>
</evidence>
<dbReference type="OrthoDB" id="7851780at2"/>
<dbReference type="SUPFAM" id="SSF54427">
    <property type="entry name" value="NTF2-like"/>
    <property type="match status" value="1"/>
</dbReference>
<dbReference type="Gene3D" id="3.10.450.50">
    <property type="match status" value="1"/>
</dbReference>
<protein>
    <submittedName>
        <fullName evidence="2">Nuclear transport factor 2 family protein</fullName>
    </submittedName>
</protein>
<reference evidence="2 3" key="1">
    <citation type="submission" date="2018-09" db="EMBL/GenBank/DDBJ databases">
        <title>Sphingomonas peninsula sp. nov., isolated from fildes peninsula, Antarctic soil.</title>
        <authorList>
            <person name="Yingchao G."/>
        </authorList>
    </citation>
    <scope>NUCLEOTIDE SEQUENCE [LARGE SCALE GENOMIC DNA]</scope>
    <source>
        <strain evidence="2 3">YZ-8</strain>
        <plasmid evidence="2 3">unnamed1</plasmid>
    </source>
</reference>
<dbReference type="InterPro" id="IPR032710">
    <property type="entry name" value="NTF2-like_dom_sf"/>
</dbReference>
<keyword evidence="2" id="KW-0614">Plasmid</keyword>
<sequence length="167" mass="19072">MDIETLLAKEEIRELRHSFAWNLETSNPDALADLFCADGIIDTGPWGKMEGQDAIRKGYGRAYRDMPQFTAMHVVTNPRLAVTGNEAEGTWYLLDLTLREAHTNPLLLVALYEEKYRRIDGVWKYSFLKLNYLWSAEKGRITAENPMTIPDTTRKAYSAERARAAAE</sequence>
<dbReference type="AlphaFoldDB" id="A0A494TI32"/>
<accession>A0A494TI32</accession>
<dbReference type="KEGG" id="spha:D3Y57_04355"/>
<name>A0A494TI32_SPHPE</name>
<organism evidence="2 3">
    <name type="scientific">Sphingomonas paeninsulae</name>
    <dbReference type="NCBI Taxonomy" id="2319844"/>
    <lineage>
        <taxon>Bacteria</taxon>
        <taxon>Pseudomonadati</taxon>
        <taxon>Pseudomonadota</taxon>
        <taxon>Alphaproteobacteria</taxon>
        <taxon>Sphingomonadales</taxon>
        <taxon>Sphingomonadaceae</taxon>
        <taxon>Sphingomonas</taxon>
    </lineage>
</organism>
<evidence type="ECO:0000259" key="1">
    <source>
        <dbReference type="Pfam" id="PF13577"/>
    </source>
</evidence>
<dbReference type="RefSeq" id="WP_121152112.1">
    <property type="nucleotide sequence ID" value="NZ_CP032828.1"/>
</dbReference>
<proteinExistence type="predicted"/>
<dbReference type="Proteomes" id="UP000276254">
    <property type="component" value="Plasmid unnamed1"/>
</dbReference>
<geneLocation type="plasmid" evidence="2">
    <name>unnamed1</name>
</geneLocation>
<keyword evidence="3" id="KW-1185">Reference proteome</keyword>